<keyword evidence="4" id="KW-1185">Reference proteome</keyword>
<proteinExistence type="predicted"/>
<dbReference type="InterPro" id="IPR050272">
    <property type="entry name" value="Isochorismatase-like_hydrls"/>
</dbReference>
<accession>A0A369UKK5</accession>
<name>A0A369UKK5_9GAMM</name>
<protein>
    <submittedName>
        <fullName evidence="3">Isochorismatase family protein</fullName>
    </submittedName>
</protein>
<dbReference type="Gene3D" id="3.40.50.850">
    <property type="entry name" value="Isochorismatase-like"/>
    <property type="match status" value="1"/>
</dbReference>
<dbReference type="GO" id="GO:0008908">
    <property type="term" value="F:isochorismatase activity"/>
    <property type="evidence" value="ECO:0007669"/>
    <property type="project" value="InterPro"/>
</dbReference>
<dbReference type="AlphaFoldDB" id="A0A369UKK5"/>
<evidence type="ECO:0000259" key="2">
    <source>
        <dbReference type="Pfam" id="PF00857"/>
    </source>
</evidence>
<dbReference type="InterPro" id="IPR016291">
    <property type="entry name" value="Isochorismatase"/>
</dbReference>
<evidence type="ECO:0000256" key="1">
    <source>
        <dbReference type="ARBA" id="ARBA00022801"/>
    </source>
</evidence>
<feature type="domain" description="Isochorismatase-like" evidence="2">
    <location>
        <begin position="33"/>
        <end position="204"/>
    </location>
</feature>
<dbReference type="InterPro" id="IPR036380">
    <property type="entry name" value="Isochorismatase-like_sf"/>
</dbReference>
<dbReference type="Pfam" id="PF00857">
    <property type="entry name" value="Isochorismatase"/>
    <property type="match status" value="1"/>
</dbReference>
<keyword evidence="1" id="KW-0378">Hydrolase</keyword>
<comment type="caution">
    <text evidence="3">The sequence shown here is derived from an EMBL/GenBank/DDBJ whole genome shotgun (WGS) entry which is preliminary data.</text>
</comment>
<organism evidence="3 4">
    <name type="scientific">Dyella tabacisoli</name>
    <dbReference type="NCBI Taxonomy" id="2282381"/>
    <lineage>
        <taxon>Bacteria</taxon>
        <taxon>Pseudomonadati</taxon>
        <taxon>Pseudomonadota</taxon>
        <taxon>Gammaproteobacteria</taxon>
        <taxon>Lysobacterales</taxon>
        <taxon>Rhodanobacteraceae</taxon>
        <taxon>Dyella</taxon>
    </lineage>
</organism>
<dbReference type="OrthoDB" id="5794853at2"/>
<dbReference type="PANTHER" id="PTHR43540:SF3">
    <property type="entry name" value="ENTEROBACTIN SYNTHASE COMPONENT B"/>
    <property type="match status" value="1"/>
</dbReference>
<dbReference type="PANTHER" id="PTHR43540">
    <property type="entry name" value="PEROXYUREIDOACRYLATE/UREIDOACRYLATE AMIDOHYDROLASE-RELATED"/>
    <property type="match status" value="1"/>
</dbReference>
<dbReference type="PRINTS" id="PR01398">
    <property type="entry name" value="ISCHRISMTASE"/>
</dbReference>
<reference evidence="3 4" key="1">
    <citation type="submission" date="2018-07" db="EMBL/GenBank/DDBJ databases">
        <title>Dyella tabacisoli L4-6T, whole genome shotgun sequence.</title>
        <authorList>
            <person name="Zhou X.-K."/>
            <person name="Li W.-J."/>
            <person name="Duan Y.-Q."/>
        </authorList>
    </citation>
    <scope>NUCLEOTIDE SEQUENCE [LARGE SCALE GENOMIC DNA]</scope>
    <source>
        <strain evidence="3 4">L4-6</strain>
    </source>
</reference>
<gene>
    <name evidence="3" type="ORF">DVJ77_13420</name>
</gene>
<dbReference type="Proteomes" id="UP000253782">
    <property type="component" value="Unassembled WGS sequence"/>
</dbReference>
<evidence type="ECO:0000313" key="3">
    <source>
        <dbReference type="EMBL" id="RDD81302.1"/>
    </source>
</evidence>
<dbReference type="SUPFAM" id="SSF52499">
    <property type="entry name" value="Isochorismatase-like hydrolases"/>
    <property type="match status" value="1"/>
</dbReference>
<evidence type="ECO:0000313" key="4">
    <source>
        <dbReference type="Proteomes" id="UP000253782"/>
    </source>
</evidence>
<sequence length="208" mass="23407">MPGIPRIEPYSMPARSLLPINIASWKIDPQRAVLLVHDMQRYFIRPIPFDNPRSTLLRNTAILRRRCLSLGVPTAFAAQPGGMTVSQRGLLKDFWGPGMDMDPLDRGVVDELMPSREDWLLTKWRYSAFWQSDLLQRMRNAGRDQLIICGVYAHIGVLMTAAEAFSNDIETFIVGDAIADFSLDRHLMALEYAAQCCAVIVAANEVLT</sequence>
<dbReference type="InterPro" id="IPR000868">
    <property type="entry name" value="Isochorismatase-like_dom"/>
</dbReference>
<dbReference type="EMBL" id="QQAH01000011">
    <property type="protein sequence ID" value="RDD81302.1"/>
    <property type="molecule type" value="Genomic_DNA"/>
</dbReference>